<evidence type="ECO:0000313" key="4">
    <source>
        <dbReference type="Proteomes" id="UP000619238"/>
    </source>
</evidence>
<dbReference type="RefSeq" id="WP_187561438.1">
    <property type="nucleotide sequence ID" value="NZ_JACGWS010000003.1"/>
</dbReference>
<dbReference type="Pfam" id="PF20243">
    <property type="entry name" value="MbnP"/>
    <property type="match status" value="1"/>
</dbReference>
<evidence type="ECO:0000259" key="2">
    <source>
        <dbReference type="Pfam" id="PF20243"/>
    </source>
</evidence>
<feature type="domain" description="Copper-binding protein MbnP-like" evidence="2">
    <location>
        <begin position="29"/>
        <end position="226"/>
    </location>
</feature>
<name>A0ABR7Q785_9FLAO</name>
<accession>A0ABR7Q785</accession>
<dbReference type="PROSITE" id="PS51257">
    <property type="entry name" value="PROKAR_LIPOPROTEIN"/>
    <property type="match status" value="1"/>
</dbReference>
<feature type="chain" id="PRO_5046307635" description="Copper-binding protein MbnP-like domain-containing protein" evidence="1">
    <location>
        <begin position="21"/>
        <end position="252"/>
    </location>
</feature>
<gene>
    <name evidence="3" type="ORF">H2O64_06925</name>
</gene>
<dbReference type="Proteomes" id="UP000619238">
    <property type="component" value="Unassembled WGS sequence"/>
</dbReference>
<keyword evidence="1" id="KW-0732">Signal</keyword>
<dbReference type="InterPro" id="IPR046863">
    <property type="entry name" value="MbnP-like_dom"/>
</dbReference>
<dbReference type="EMBL" id="JACGWS010000003">
    <property type="protein sequence ID" value="MBC8754398.1"/>
    <property type="molecule type" value="Genomic_DNA"/>
</dbReference>
<evidence type="ECO:0000256" key="1">
    <source>
        <dbReference type="SAM" id="SignalP"/>
    </source>
</evidence>
<protein>
    <recommendedName>
        <fullName evidence="2">Copper-binding protein MbnP-like domain-containing protein</fullName>
    </recommendedName>
</protein>
<keyword evidence="4" id="KW-1185">Reference proteome</keyword>
<evidence type="ECO:0000313" key="3">
    <source>
        <dbReference type="EMBL" id="MBC8754398.1"/>
    </source>
</evidence>
<feature type="signal peptide" evidence="1">
    <location>
        <begin position="1"/>
        <end position="20"/>
    </location>
</feature>
<proteinExistence type="predicted"/>
<comment type="caution">
    <text evidence="3">The sequence shown here is derived from an EMBL/GenBank/DDBJ whole genome shotgun (WGS) entry which is preliminary data.</text>
</comment>
<sequence>MKKIAYIFLVTLLIVVSSCKDDTDPIETSAATITFDNRVSANEDLNLGNTTFVNQNDETILTTELKYIISNIALIQDNGTVFEYPKEDSYFIINEEDPSSLDLNLTGIPIGNYTQIAFGIGVDQSKYPLDGGVLNFIPQAEEAGMLWNWAAGYKFIKFEGVFTPQGGTESPFAIHVGSHGVNLDNYKFVTLPLTSSITITTGNTASVAVQAYVANIIDATHQMKLEDVSDIQVDPVNAPKIAKNLESVFSAQ</sequence>
<reference evidence="3 4" key="1">
    <citation type="submission" date="2020-07" db="EMBL/GenBank/DDBJ databases">
        <title>Description of Kordia aestuariivivens sp. nov., isolated from a tidal flat.</title>
        <authorList>
            <person name="Park S."/>
            <person name="Yoon J.-H."/>
        </authorList>
    </citation>
    <scope>NUCLEOTIDE SEQUENCE [LARGE SCALE GENOMIC DNA]</scope>
    <source>
        <strain evidence="3 4">YSTF-M3</strain>
    </source>
</reference>
<organism evidence="3 4">
    <name type="scientific">Kordia aestuariivivens</name>
    <dbReference type="NCBI Taxonomy" id="2759037"/>
    <lineage>
        <taxon>Bacteria</taxon>
        <taxon>Pseudomonadati</taxon>
        <taxon>Bacteroidota</taxon>
        <taxon>Flavobacteriia</taxon>
        <taxon>Flavobacteriales</taxon>
        <taxon>Flavobacteriaceae</taxon>
        <taxon>Kordia</taxon>
    </lineage>
</organism>